<keyword evidence="3" id="KW-1185">Reference proteome</keyword>
<feature type="compositionally biased region" description="Acidic residues" evidence="1">
    <location>
        <begin position="59"/>
        <end position="72"/>
    </location>
</feature>
<evidence type="ECO:0000313" key="2">
    <source>
        <dbReference type="EMBL" id="NIJ22825.1"/>
    </source>
</evidence>
<comment type="caution">
    <text evidence="2">The sequence shown here is derived from an EMBL/GenBank/DDBJ whole genome shotgun (WGS) entry which is preliminary data.</text>
</comment>
<sequence>MTEESTSPDVEFDAMQTVYTALSNLDEAARVRVLEYVTSRLGIAPVAKAPAQQQQDGPQVDEDDPALDEEQEAAPKFGSLAELFDAAQPKGTSDKALVAGYWLQVCQGSESFDGFSANKELKHLGEGLPNVTSAIDTLKAQKPALALQLKKSGKSRQARKVYKITVAGIRAVEAMIGG</sequence>
<feature type="region of interest" description="Disordered" evidence="1">
    <location>
        <begin position="47"/>
        <end position="72"/>
    </location>
</feature>
<organism evidence="2 3">
    <name type="scientific">Sphingomonas japonica</name>
    <dbReference type="NCBI Taxonomy" id="511662"/>
    <lineage>
        <taxon>Bacteria</taxon>
        <taxon>Pseudomonadati</taxon>
        <taxon>Pseudomonadota</taxon>
        <taxon>Alphaproteobacteria</taxon>
        <taxon>Sphingomonadales</taxon>
        <taxon>Sphingomonadaceae</taxon>
        <taxon>Sphingomonas</taxon>
    </lineage>
</organism>
<dbReference type="EMBL" id="JAASQP010000001">
    <property type="protein sequence ID" value="NIJ22825.1"/>
    <property type="molecule type" value="Genomic_DNA"/>
</dbReference>
<protein>
    <submittedName>
        <fullName evidence="2">Uncharacterized protein</fullName>
    </submittedName>
</protein>
<proteinExistence type="predicted"/>
<dbReference type="Proteomes" id="UP000788153">
    <property type="component" value="Unassembled WGS sequence"/>
</dbReference>
<reference evidence="2 3" key="1">
    <citation type="submission" date="2020-03" db="EMBL/GenBank/DDBJ databases">
        <title>Genomic Encyclopedia of Type Strains, Phase IV (KMG-IV): sequencing the most valuable type-strain genomes for metagenomic binning, comparative biology and taxonomic classification.</title>
        <authorList>
            <person name="Goeker M."/>
        </authorList>
    </citation>
    <scope>NUCLEOTIDE SEQUENCE [LARGE SCALE GENOMIC DNA]</scope>
    <source>
        <strain evidence="2 3">DSM 22753</strain>
    </source>
</reference>
<evidence type="ECO:0000313" key="3">
    <source>
        <dbReference type="Proteomes" id="UP000788153"/>
    </source>
</evidence>
<accession>A0ABX0TY99</accession>
<dbReference type="RefSeq" id="WP_140048026.1">
    <property type="nucleotide sequence ID" value="NZ_BAAAEV010000001.1"/>
</dbReference>
<evidence type="ECO:0000256" key="1">
    <source>
        <dbReference type="SAM" id="MobiDB-lite"/>
    </source>
</evidence>
<gene>
    <name evidence="2" type="ORF">FHT01_000367</name>
</gene>
<name>A0ABX0TY99_9SPHN</name>